<evidence type="ECO:0000313" key="2">
    <source>
        <dbReference type="EMBL" id="KAK4097683.1"/>
    </source>
</evidence>
<comment type="caution">
    <text evidence="2">The sequence shown here is derived from an EMBL/GenBank/DDBJ whole genome shotgun (WGS) entry which is preliminary data.</text>
</comment>
<feature type="region of interest" description="Disordered" evidence="1">
    <location>
        <begin position="500"/>
        <end position="527"/>
    </location>
</feature>
<sequence length="555" mass="61622">MEGQNQVIKLSPYYRQPQSGLRGPTRHGFLSNRWGLQGHRPYHTPSRPVEQPSILSQARVGPQTVPTQLVQFMMDRDLCVLRGEVRSIGDSVQRLEKAAETMAKQSTQGIEKILELHDSALGNADMRRIEDGRHETQVLQQQREMDKMQIEGLEENLRLASLHAALATRELSEARLAQCKEEDMDHQAGRREDPDKAVKAAYLSLRDPLVEFTNSLAIPSGPLPNHAVATTTTTDTWFHPPAWNRASPRQRRLRVTARIFHLLFRRILRPGLRLFGVQAFLRCTQHHAISAAEAQLRALEKELEAQGVDNRTLKTWIATTIDTIAPVRDIPRNSEGVAREILEALSPVIYSSSSRNFMNKTTSMNAVTAKKLTTQISSICEQAVRLKLAMRRASGGRRYKIEVPSRDAKKWGEAGCDDETRALRSGAWLQVVDHEGEEVEDMGPSTIARPARRGPHAAIGGDVAYVPFGALTRAEEGPAPGGERRKVVLERGWVVARFDDAPGSGGGMKKRKGLAGARAGEEEGQPQKRIKVEANRGVSLAHLARVRALMGQQSV</sequence>
<organism evidence="2 3">
    <name type="scientific">Parathielavia hyrcaniae</name>
    <dbReference type="NCBI Taxonomy" id="113614"/>
    <lineage>
        <taxon>Eukaryota</taxon>
        <taxon>Fungi</taxon>
        <taxon>Dikarya</taxon>
        <taxon>Ascomycota</taxon>
        <taxon>Pezizomycotina</taxon>
        <taxon>Sordariomycetes</taxon>
        <taxon>Sordariomycetidae</taxon>
        <taxon>Sordariales</taxon>
        <taxon>Chaetomiaceae</taxon>
        <taxon>Parathielavia</taxon>
    </lineage>
</organism>
<protein>
    <submittedName>
        <fullName evidence="2">Uncharacterized protein</fullName>
    </submittedName>
</protein>
<dbReference type="EMBL" id="MU863670">
    <property type="protein sequence ID" value="KAK4097683.1"/>
    <property type="molecule type" value="Genomic_DNA"/>
</dbReference>
<evidence type="ECO:0000313" key="3">
    <source>
        <dbReference type="Proteomes" id="UP001305647"/>
    </source>
</evidence>
<proteinExistence type="predicted"/>
<name>A0AAN6PTW4_9PEZI</name>
<dbReference type="Proteomes" id="UP001305647">
    <property type="component" value="Unassembled WGS sequence"/>
</dbReference>
<reference evidence="2" key="1">
    <citation type="journal article" date="2023" name="Mol. Phylogenet. Evol.">
        <title>Genome-scale phylogeny and comparative genomics of the fungal order Sordariales.</title>
        <authorList>
            <person name="Hensen N."/>
            <person name="Bonometti L."/>
            <person name="Westerberg I."/>
            <person name="Brannstrom I.O."/>
            <person name="Guillou S."/>
            <person name="Cros-Aarteil S."/>
            <person name="Calhoun S."/>
            <person name="Haridas S."/>
            <person name="Kuo A."/>
            <person name="Mondo S."/>
            <person name="Pangilinan J."/>
            <person name="Riley R."/>
            <person name="LaButti K."/>
            <person name="Andreopoulos B."/>
            <person name="Lipzen A."/>
            <person name="Chen C."/>
            <person name="Yan M."/>
            <person name="Daum C."/>
            <person name="Ng V."/>
            <person name="Clum A."/>
            <person name="Steindorff A."/>
            <person name="Ohm R.A."/>
            <person name="Martin F."/>
            <person name="Silar P."/>
            <person name="Natvig D.O."/>
            <person name="Lalanne C."/>
            <person name="Gautier V."/>
            <person name="Ament-Velasquez S.L."/>
            <person name="Kruys A."/>
            <person name="Hutchinson M.I."/>
            <person name="Powell A.J."/>
            <person name="Barry K."/>
            <person name="Miller A.N."/>
            <person name="Grigoriev I.V."/>
            <person name="Debuchy R."/>
            <person name="Gladieux P."/>
            <person name="Hiltunen Thoren M."/>
            <person name="Johannesson H."/>
        </authorList>
    </citation>
    <scope>NUCLEOTIDE SEQUENCE</scope>
    <source>
        <strain evidence="2">CBS 757.83</strain>
    </source>
</reference>
<accession>A0AAN6PTW4</accession>
<dbReference type="AlphaFoldDB" id="A0AAN6PTW4"/>
<gene>
    <name evidence="2" type="ORF">N658DRAFT_456532</name>
</gene>
<reference evidence="2" key="2">
    <citation type="submission" date="2023-05" db="EMBL/GenBank/DDBJ databases">
        <authorList>
            <consortium name="Lawrence Berkeley National Laboratory"/>
            <person name="Steindorff A."/>
            <person name="Hensen N."/>
            <person name="Bonometti L."/>
            <person name="Westerberg I."/>
            <person name="Brannstrom I.O."/>
            <person name="Guillou S."/>
            <person name="Cros-Aarteil S."/>
            <person name="Calhoun S."/>
            <person name="Haridas S."/>
            <person name="Kuo A."/>
            <person name="Mondo S."/>
            <person name="Pangilinan J."/>
            <person name="Riley R."/>
            <person name="Labutti K."/>
            <person name="Andreopoulos B."/>
            <person name="Lipzen A."/>
            <person name="Chen C."/>
            <person name="Yanf M."/>
            <person name="Daum C."/>
            <person name="Ng V."/>
            <person name="Clum A."/>
            <person name="Ohm R."/>
            <person name="Martin F."/>
            <person name="Silar P."/>
            <person name="Natvig D."/>
            <person name="Lalanne C."/>
            <person name="Gautier V."/>
            <person name="Ament-Velasquez S.L."/>
            <person name="Kruys A."/>
            <person name="Hutchinson M.I."/>
            <person name="Powell A.J."/>
            <person name="Barry K."/>
            <person name="Miller A.N."/>
            <person name="Grigoriev I.V."/>
            <person name="Debuchy R."/>
            <person name="Gladieux P."/>
            <person name="Thoren M.H."/>
            <person name="Johannesson H."/>
        </authorList>
    </citation>
    <scope>NUCLEOTIDE SEQUENCE</scope>
    <source>
        <strain evidence="2">CBS 757.83</strain>
    </source>
</reference>
<keyword evidence="3" id="KW-1185">Reference proteome</keyword>
<evidence type="ECO:0000256" key="1">
    <source>
        <dbReference type="SAM" id="MobiDB-lite"/>
    </source>
</evidence>